<reference evidence="2" key="1">
    <citation type="journal article" date="2007" name="PLoS Biol.">
        <title>Rate of evolution in brain-expressed genes in humans and other primates.</title>
        <authorList>
            <person name="Wang H.-Y."/>
            <person name="Chien H.-C."/>
            <person name="Osada N."/>
            <person name="Hashimoto K."/>
            <person name="Sugano S."/>
            <person name="Gojobori T."/>
            <person name="Chou C.-K."/>
            <person name="Tsai S.-F."/>
            <person name="Wu C.-I."/>
            <person name="Shen C.-K.J."/>
        </authorList>
    </citation>
    <scope>NUCLEOTIDE SEQUENCE</scope>
</reference>
<evidence type="ECO:0000313" key="2">
    <source>
        <dbReference type="EMBL" id="BAE89152.1"/>
    </source>
</evidence>
<name>I7GMC8_MACFA</name>
<feature type="region of interest" description="Disordered" evidence="1">
    <location>
        <begin position="24"/>
        <end position="48"/>
    </location>
</feature>
<organism evidence="2">
    <name type="scientific">Macaca fascicularis</name>
    <name type="common">Crab-eating macaque</name>
    <name type="synonym">Cynomolgus monkey</name>
    <dbReference type="NCBI Taxonomy" id="9541"/>
    <lineage>
        <taxon>Eukaryota</taxon>
        <taxon>Metazoa</taxon>
        <taxon>Chordata</taxon>
        <taxon>Craniata</taxon>
        <taxon>Vertebrata</taxon>
        <taxon>Euteleostomi</taxon>
        <taxon>Mammalia</taxon>
        <taxon>Eutheria</taxon>
        <taxon>Euarchontoglires</taxon>
        <taxon>Primates</taxon>
        <taxon>Haplorrhini</taxon>
        <taxon>Catarrhini</taxon>
        <taxon>Cercopithecidae</taxon>
        <taxon>Cercopithecinae</taxon>
        <taxon>Macaca</taxon>
    </lineage>
</organism>
<accession>I7GMC8</accession>
<evidence type="ECO:0000256" key="1">
    <source>
        <dbReference type="SAM" id="MobiDB-lite"/>
    </source>
</evidence>
<dbReference type="AlphaFoldDB" id="I7GMC8"/>
<protein>
    <submittedName>
        <fullName evidence="2">Macaca fascicularis brain cDNA clone: QflA-16609, similar to human adaptor-related protein complex 4, sigma 1 subunit(AP4S1), mRNA, RefSeq: NM_007077.2</fullName>
    </submittedName>
</protein>
<sequence length="48" mass="5010">MVTVIFVGKVKKTRYEEGGGADLSTILPPLPDPGDATLKGISVQSEPP</sequence>
<dbReference type="EMBL" id="AB172090">
    <property type="protein sequence ID" value="BAE89152.1"/>
    <property type="molecule type" value="mRNA"/>
</dbReference>
<proteinExistence type="evidence at transcript level"/>